<dbReference type="CDD" id="cd01949">
    <property type="entry name" value="GGDEF"/>
    <property type="match status" value="1"/>
</dbReference>
<dbReference type="PANTHER" id="PTHR45138">
    <property type="entry name" value="REGULATORY COMPONENTS OF SENSORY TRANSDUCTION SYSTEM"/>
    <property type="match status" value="1"/>
</dbReference>
<organism evidence="3 4">
    <name type="scientific">Kineococcus gynurae</name>
    <dbReference type="NCBI Taxonomy" id="452979"/>
    <lineage>
        <taxon>Bacteria</taxon>
        <taxon>Bacillati</taxon>
        <taxon>Actinomycetota</taxon>
        <taxon>Actinomycetes</taxon>
        <taxon>Kineosporiales</taxon>
        <taxon>Kineosporiaceae</taxon>
        <taxon>Kineococcus</taxon>
    </lineage>
</organism>
<dbReference type="SMART" id="SM00267">
    <property type="entry name" value="GGDEF"/>
    <property type="match status" value="1"/>
</dbReference>
<name>A0ABV5LST0_9ACTN</name>
<accession>A0ABV5LST0</accession>
<feature type="domain" description="GGDEF" evidence="2">
    <location>
        <begin position="338"/>
        <end position="460"/>
    </location>
</feature>
<dbReference type="PROSITE" id="PS50887">
    <property type="entry name" value="GGDEF"/>
    <property type="match status" value="1"/>
</dbReference>
<dbReference type="NCBIfam" id="TIGR00254">
    <property type="entry name" value="GGDEF"/>
    <property type="match status" value="1"/>
</dbReference>
<feature type="transmembrane region" description="Helical" evidence="1">
    <location>
        <begin position="31"/>
        <end position="48"/>
    </location>
</feature>
<evidence type="ECO:0000313" key="4">
    <source>
        <dbReference type="Proteomes" id="UP001589748"/>
    </source>
</evidence>
<feature type="transmembrane region" description="Helical" evidence="1">
    <location>
        <begin position="60"/>
        <end position="81"/>
    </location>
</feature>
<feature type="transmembrane region" description="Helical" evidence="1">
    <location>
        <begin position="151"/>
        <end position="173"/>
    </location>
</feature>
<feature type="transmembrane region" description="Helical" evidence="1">
    <location>
        <begin position="87"/>
        <end position="107"/>
    </location>
</feature>
<feature type="transmembrane region" description="Helical" evidence="1">
    <location>
        <begin position="274"/>
        <end position="296"/>
    </location>
</feature>
<comment type="caution">
    <text evidence="3">The sequence shown here is derived from an EMBL/GenBank/DDBJ whole genome shotgun (WGS) entry which is preliminary data.</text>
</comment>
<keyword evidence="4" id="KW-1185">Reference proteome</keyword>
<feature type="transmembrane region" description="Helical" evidence="1">
    <location>
        <begin position="248"/>
        <end position="268"/>
    </location>
</feature>
<dbReference type="SUPFAM" id="SSF55073">
    <property type="entry name" value="Nucleotide cyclase"/>
    <property type="match status" value="1"/>
</dbReference>
<evidence type="ECO:0000313" key="3">
    <source>
        <dbReference type="EMBL" id="MFB9377096.1"/>
    </source>
</evidence>
<feature type="transmembrane region" description="Helical" evidence="1">
    <location>
        <begin position="211"/>
        <end position="236"/>
    </location>
</feature>
<gene>
    <name evidence="3" type="ORF">ACFFVI_08945</name>
</gene>
<evidence type="ECO:0000256" key="1">
    <source>
        <dbReference type="SAM" id="Phobius"/>
    </source>
</evidence>
<dbReference type="RefSeq" id="WP_380135146.1">
    <property type="nucleotide sequence ID" value="NZ_JBHLUI010000003.1"/>
</dbReference>
<dbReference type="Gene3D" id="3.30.70.270">
    <property type="match status" value="1"/>
</dbReference>
<dbReference type="EMBL" id="JBHMDM010000004">
    <property type="protein sequence ID" value="MFB9377096.1"/>
    <property type="molecule type" value="Genomic_DNA"/>
</dbReference>
<keyword evidence="1" id="KW-0472">Membrane</keyword>
<keyword evidence="1" id="KW-1133">Transmembrane helix</keyword>
<proteinExistence type="predicted"/>
<sequence length="460" mass="49834">MLRTWRWTLPALLCAAAVVLPAFHPGPVARFPVAVAPPLLLLGVGLVGSRRAHPVERCGWRWISIGAGFLVVGFVIFHVLWLQQGHAVFPSLAEPFFAAGWLALIVGLYRWGRGAERTLLSDSVVLALGPGLVVLSQLVRPLLARADSVEIFVTAAFPLLDLVLLVMVVRLGLQGRMRIASVALISTGCGLLLVGDTLLTVLYRVTDTPLVYWFGAPTSIAVSLMAASGLVHPAGARYGTEFGDRIRLTLLPIAACVPPVALFLQGLAGHPVDWQLLGGGSVLMAVLITFRLRGALRTMGEQSRRLRREASTDHLTGLANRRSLAGDLDQVFAHQEFPRVAVILLDLDHFKAVNDRFGHERGDQVLQACSAAWAGVLHRRHPRSTLYRWGGEEFLALVHEVGVRDALSLAEALREATPIPNTVSAGVAVLRPGETTGDLLARADRELYRAKQSGRDRVCV</sequence>
<dbReference type="PANTHER" id="PTHR45138:SF9">
    <property type="entry name" value="DIGUANYLATE CYCLASE DGCM-RELATED"/>
    <property type="match status" value="1"/>
</dbReference>
<reference evidence="3 4" key="1">
    <citation type="submission" date="2024-09" db="EMBL/GenBank/DDBJ databases">
        <authorList>
            <person name="Sun Q."/>
            <person name="Mori K."/>
        </authorList>
    </citation>
    <scope>NUCLEOTIDE SEQUENCE [LARGE SCALE GENOMIC DNA]</scope>
    <source>
        <strain evidence="3 4">TISTR 1856</strain>
    </source>
</reference>
<dbReference type="Proteomes" id="UP001589748">
    <property type="component" value="Unassembled WGS sequence"/>
</dbReference>
<protein>
    <submittedName>
        <fullName evidence="3">GGDEF domain-containing protein</fullName>
    </submittedName>
</protein>
<dbReference type="InterPro" id="IPR029787">
    <property type="entry name" value="Nucleotide_cyclase"/>
</dbReference>
<dbReference type="Pfam" id="PF00990">
    <property type="entry name" value="GGDEF"/>
    <property type="match status" value="1"/>
</dbReference>
<keyword evidence="1" id="KW-0812">Transmembrane</keyword>
<feature type="transmembrane region" description="Helical" evidence="1">
    <location>
        <begin position="119"/>
        <end position="139"/>
    </location>
</feature>
<dbReference type="InterPro" id="IPR000160">
    <property type="entry name" value="GGDEF_dom"/>
</dbReference>
<evidence type="ECO:0000259" key="2">
    <source>
        <dbReference type="PROSITE" id="PS50887"/>
    </source>
</evidence>
<dbReference type="InterPro" id="IPR043128">
    <property type="entry name" value="Rev_trsase/Diguanyl_cyclase"/>
</dbReference>
<feature type="transmembrane region" description="Helical" evidence="1">
    <location>
        <begin position="180"/>
        <end position="205"/>
    </location>
</feature>
<dbReference type="InterPro" id="IPR050469">
    <property type="entry name" value="Diguanylate_Cyclase"/>
</dbReference>